<name>A0A250LKS1_9BURK</name>
<organism evidence="1">
    <name type="scientific">Burkholderia contaminans</name>
    <dbReference type="NCBI Taxonomy" id="488447"/>
    <lineage>
        <taxon>Bacteria</taxon>
        <taxon>Pseudomonadati</taxon>
        <taxon>Pseudomonadota</taxon>
        <taxon>Betaproteobacteria</taxon>
        <taxon>Burkholderiales</taxon>
        <taxon>Burkholderiaceae</taxon>
        <taxon>Burkholderia</taxon>
        <taxon>Burkholderia cepacia complex</taxon>
    </lineage>
</organism>
<dbReference type="EMBL" id="AP018360">
    <property type="protein sequence ID" value="BBA45168.1"/>
    <property type="molecule type" value="Genomic_DNA"/>
</dbReference>
<gene>
    <name evidence="1" type="ORF">BCCH1_76790</name>
</gene>
<accession>A0A250LKS1</accession>
<keyword evidence="1" id="KW-0614">Plasmid</keyword>
<evidence type="ECO:0000313" key="1">
    <source>
        <dbReference type="EMBL" id="BBA45168.1"/>
    </source>
</evidence>
<protein>
    <submittedName>
        <fullName evidence="1">Uncharacterized protein</fullName>
    </submittedName>
</protein>
<proteinExistence type="predicted"/>
<sequence>MGLVGIDEDTEFFFLKHWIYEWLKYPARSPITLPVRAPIRVPPLSKGVLVHNVSVLADVPDMLV</sequence>
<reference evidence="1" key="2">
    <citation type="journal article" date="2017" name="Genome Announc.">
        <title>High-Quality Draft Genome Sequence of Burkholderia contaminans CH-1, a Gram-Negative Bacterium That Metabolizes 2-Azahypoxanthine, a Plant Growth-Regulating Compound.</title>
        <authorList>
            <person name="Choi J.-H."/>
            <person name="Sugiura H."/>
            <person name="Moriuchi R."/>
            <person name="Kawagishi H."/>
            <person name="Dohra H."/>
        </authorList>
    </citation>
    <scope>NUCLEOTIDE SEQUENCE</scope>
    <source>
        <strain evidence="1">CH-1</strain>
        <plasmid evidence="1">pBC453</plasmid>
    </source>
</reference>
<reference evidence="1" key="1">
    <citation type="journal article" date="2016" name="Biosci. Biotechnol. Biochem.">
        <title>Bioconversion of AHX to AOH by resting cells of Burkholderia contaminans CH-1.</title>
        <authorList>
            <person name="Choi J.H."/>
            <person name="Kikuchi A."/>
            <person name="Pumkaeo P."/>
            <person name="Hirai H."/>
            <person name="Tokuyama S."/>
            <person name="Kawagishi H."/>
        </authorList>
    </citation>
    <scope>NUCLEOTIDE SEQUENCE</scope>
    <source>
        <strain evidence="1">CH-1</strain>
        <plasmid evidence="1">pBC453</plasmid>
    </source>
</reference>
<dbReference type="AlphaFoldDB" id="A0A250LKS1"/>
<geneLocation type="plasmid" evidence="1">
    <name>pBC453</name>
</geneLocation>